<feature type="transmembrane region" description="Helical" evidence="6">
    <location>
        <begin position="235"/>
        <end position="254"/>
    </location>
</feature>
<keyword evidence="4 6" id="KW-1133">Transmembrane helix</keyword>
<comment type="caution">
    <text evidence="7">The sequence shown here is derived from an EMBL/GenBank/DDBJ whole genome shotgun (WGS) entry which is preliminary data.</text>
</comment>
<evidence type="ECO:0000313" key="7">
    <source>
        <dbReference type="EMBL" id="GAA3794911.1"/>
    </source>
</evidence>
<keyword evidence="3 6" id="KW-0812">Transmembrane</keyword>
<name>A0ABP7HLG1_9PSEU</name>
<evidence type="ECO:0000256" key="5">
    <source>
        <dbReference type="ARBA" id="ARBA00023136"/>
    </source>
</evidence>
<dbReference type="InterPro" id="IPR002781">
    <property type="entry name" value="TM_pro_TauE-like"/>
</dbReference>
<feature type="transmembrane region" description="Helical" evidence="6">
    <location>
        <begin position="135"/>
        <end position="163"/>
    </location>
</feature>
<accession>A0ABP7HLG1</accession>
<evidence type="ECO:0000256" key="1">
    <source>
        <dbReference type="ARBA" id="ARBA00004141"/>
    </source>
</evidence>
<sequence>MLAVVALAGLLIGVALGALGAGGSILAVPALVYLAGQPLAAAVPTALIVVGLSSAAAVAPRLRAGVVRWRVALVFGAAGVPAAFGGAALGRSLSPRLLMLGFAMLMAVVAVRMLRERAGAGGACRTTSGGVNWRTCLPSAVGTGAVVGLLTGLFGVGGGFLIVPALTLLLGLDAAAAVATSLVVIVINSAAGLVAHAGAPVDWGVTAVFAVTAAIAAVAGGRLTRRLPAKLVRRAFAVVVLLVAAGLAVAVTVAPDSLPVS</sequence>
<feature type="transmembrane region" description="Helical" evidence="6">
    <location>
        <begin position="71"/>
        <end position="90"/>
    </location>
</feature>
<evidence type="ECO:0000256" key="3">
    <source>
        <dbReference type="ARBA" id="ARBA00022692"/>
    </source>
</evidence>
<reference evidence="8" key="1">
    <citation type="journal article" date="2019" name="Int. J. Syst. Evol. Microbiol.">
        <title>The Global Catalogue of Microorganisms (GCM) 10K type strain sequencing project: providing services to taxonomists for standard genome sequencing and annotation.</title>
        <authorList>
            <consortium name="The Broad Institute Genomics Platform"/>
            <consortium name="The Broad Institute Genome Sequencing Center for Infectious Disease"/>
            <person name="Wu L."/>
            <person name="Ma J."/>
        </authorList>
    </citation>
    <scope>NUCLEOTIDE SEQUENCE [LARGE SCALE GENOMIC DNA]</scope>
    <source>
        <strain evidence="8">JCM 17017</strain>
    </source>
</reference>
<keyword evidence="8" id="KW-1185">Reference proteome</keyword>
<dbReference type="Pfam" id="PF01925">
    <property type="entry name" value="TauE"/>
    <property type="match status" value="1"/>
</dbReference>
<dbReference type="Proteomes" id="UP001501624">
    <property type="component" value="Unassembled WGS sequence"/>
</dbReference>
<keyword evidence="6" id="KW-1003">Cell membrane</keyword>
<dbReference type="PANTHER" id="PTHR43701">
    <property type="entry name" value="MEMBRANE TRANSPORTER PROTEIN MJ0441-RELATED"/>
    <property type="match status" value="1"/>
</dbReference>
<dbReference type="PANTHER" id="PTHR43701:SF2">
    <property type="entry name" value="MEMBRANE TRANSPORTER PROTEIN YJNA-RELATED"/>
    <property type="match status" value="1"/>
</dbReference>
<comment type="similarity">
    <text evidence="2 6">Belongs to the 4-toluene sulfonate uptake permease (TSUP) (TC 2.A.102) family.</text>
</comment>
<keyword evidence="5 6" id="KW-0472">Membrane</keyword>
<feature type="transmembrane region" description="Helical" evidence="6">
    <location>
        <begin position="41"/>
        <end position="59"/>
    </location>
</feature>
<evidence type="ECO:0000313" key="8">
    <source>
        <dbReference type="Proteomes" id="UP001501624"/>
    </source>
</evidence>
<feature type="transmembrane region" description="Helical" evidence="6">
    <location>
        <begin position="203"/>
        <end position="223"/>
    </location>
</feature>
<evidence type="ECO:0000256" key="4">
    <source>
        <dbReference type="ARBA" id="ARBA00022989"/>
    </source>
</evidence>
<organism evidence="7 8">
    <name type="scientific">Amycolatopsis tucumanensis</name>
    <dbReference type="NCBI Taxonomy" id="401106"/>
    <lineage>
        <taxon>Bacteria</taxon>
        <taxon>Bacillati</taxon>
        <taxon>Actinomycetota</taxon>
        <taxon>Actinomycetes</taxon>
        <taxon>Pseudonocardiales</taxon>
        <taxon>Pseudonocardiaceae</taxon>
        <taxon>Amycolatopsis</taxon>
    </lineage>
</organism>
<comment type="subcellular location">
    <subcellularLocation>
        <location evidence="6">Cell membrane</location>
        <topology evidence="6">Multi-pass membrane protein</topology>
    </subcellularLocation>
    <subcellularLocation>
        <location evidence="1">Membrane</location>
        <topology evidence="1">Multi-pass membrane protein</topology>
    </subcellularLocation>
</comment>
<proteinExistence type="inferred from homology"/>
<dbReference type="EMBL" id="BAABCM010000001">
    <property type="protein sequence ID" value="GAA3794911.1"/>
    <property type="molecule type" value="Genomic_DNA"/>
</dbReference>
<protein>
    <recommendedName>
        <fullName evidence="6">Probable membrane transporter protein</fullName>
    </recommendedName>
</protein>
<evidence type="ECO:0000256" key="2">
    <source>
        <dbReference type="ARBA" id="ARBA00009142"/>
    </source>
</evidence>
<dbReference type="RefSeq" id="WP_237340009.1">
    <property type="nucleotide sequence ID" value="NZ_BAABCM010000001.1"/>
</dbReference>
<gene>
    <name evidence="7" type="ORF">GCM10022380_09870</name>
</gene>
<evidence type="ECO:0000256" key="6">
    <source>
        <dbReference type="RuleBase" id="RU363041"/>
    </source>
</evidence>
<dbReference type="InterPro" id="IPR051598">
    <property type="entry name" value="TSUP/Inactive_protease-like"/>
</dbReference>